<proteinExistence type="predicted"/>
<gene>
    <name evidence="1" type="ORF">CB4_03193</name>
</gene>
<accession>A0A0U5BFG6</accession>
<evidence type="ECO:0000313" key="1">
    <source>
        <dbReference type="EMBL" id="BAU29015.1"/>
    </source>
</evidence>
<protein>
    <submittedName>
        <fullName evidence="1">Uncharacterized protein</fullName>
    </submittedName>
</protein>
<name>A0A0U5BFG6_9BACL</name>
<keyword evidence="2" id="KW-1185">Reference proteome</keyword>
<reference evidence="1 2" key="1">
    <citation type="submission" date="2015-12" db="EMBL/GenBank/DDBJ databases">
        <title>Genome sequence of Aneurinibacillus soli.</title>
        <authorList>
            <person name="Lee J.S."/>
            <person name="Lee K.C."/>
            <person name="Kim K.K."/>
            <person name="Lee B.W."/>
        </authorList>
    </citation>
    <scope>NUCLEOTIDE SEQUENCE [LARGE SCALE GENOMIC DNA]</scope>
    <source>
        <strain evidence="1 2">CB4</strain>
    </source>
</reference>
<sequence length="61" mass="7098">MKEKVITYLKEQEVPKSREEIAKATGMSDEEIMPTVDELLKAYKIELVGTESEKYVVRQKH</sequence>
<dbReference type="EMBL" id="AP017312">
    <property type="protein sequence ID" value="BAU29015.1"/>
    <property type="molecule type" value="Genomic_DNA"/>
</dbReference>
<dbReference type="Proteomes" id="UP000217696">
    <property type="component" value="Chromosome"/>
</dbReference>
<dbReference type="KEGG" id="asoc:CB4_03193"/>
<dbReference type="AlphaFoldDB" id="A0A0U5BFG6"/>
<organism evidence="1 2">
    <name type="scientific">Aneurinibacillus soli</name>
    <dbReference type="NCBI Taxonomy" id="1500254"/>
    <lineage>
        <taxon>Bacteria</taxon>
        <taxon>Bacillati</taxon>
        <taxon>Bacillota</taxon>
        <taxon>Bacilli</taxon>
        <taxon>Bacillales</taxon>
        <taxon>Paenibacillaceae</taxon>
        <taxon>Aneurinibacillus group</taxon>
        <taxon>Aneurinibacillus</taxon>
    </lineage>
</organism>
<dbReference type="RefSeq" id="WP_096466707.1">
    <property type="nucleotide sequence ID" value="NZ_AP017312.1"/>
</dbReference>
<evidence type="ECO:0000313" key="2">
    <source>
        <dbReference type="Proteomes" id="UP000217696"/>
    </source>
</evidence>